<protein>
    <submittedName>
        <fullName evidence="2">Uncharacterized protein</fullName>
    </submittedName>
</protein>
<dbReference type="AlphaFoldDB" id="A0A8S3V2Z0"/>
<proteinExistence type="predicted"/>
<evidence type="ECO:0000313" key="3">
    <source>
        <dbReference type="Proteomes" id="UP000683360"/>
    </source>
</evidence>
<comment type="caution">
    <text evidence="2">The sequence shown here is derived from an EMBL/GenBank/DDBJ whole genome shotgun (WGS) entry which is preliminary data.</text>
</comment>
<organism evidence="2 3">
    <name type="scientific">Mytilus edulis</name>
    <name type="common">Blue mussel</name>
    <dbReference type="NCBI Taxonomy" id="6550"/>
    <lineage>
        <taxon>Eukaryota</taxon>
        <taxon>Metazoa</taxon>
        <taxon>Spiralia</taxon>
        <taxon>Lophotrochozoa</taxon>
        <taxon>Mollusca</taxon>
        <taxon>Bivalvia</taxon>
        <taxon>Autobranchia</taxon>
        <taxon>Pteriomorphia</taxon>
        <taxon>Mytilida</taxon>
        <taxon>Mytiloidea</taxon>
        <taxon>Mytilidae</taxon>
        <taxon>Mytilinae</taxon>
        <taxon>Mytilus</taxon>
    </lineage>
</organism>
<feature type="region of interest" description="Disordered" evidence="1">
    <location>
        <begin position="293"/>
        <end position="330"/>
    </location>
</feature>
<keyword evidence="3" id="KW-1185">Reference proteome</keyword>
<name>A0A8S3V2Z0_MYTED</name>
<reference evidence="2" key="1">
    <citation type="submission" date="2021-03" db="EMBL/GenBank/DDBJ databases">
        <authorList>
            <person name="Bekaert M."/>
        </authorList>
    </citation>
    <scope>NUCLEOTIDE SEQUENCE</scope>
</reference>
<dbReference type="Proteomes" id="UP000683360">
    <property type="component" value="Unassembled WGS sequence"/>
</dbReference>
<feature type="region of interest" description="Disordered" evidence="1">
    <location>
        <begin position="211"/>
        <end position="230"/>
    </location>
</feature>
<dbReference type="EMBL" id="CAJPWZ010003108">
    <property type="protein sequence ID" value="CAG2252135.1"/>
    <property type="molecule type" value="Genomic_DNA"/>
</dbReference>
<accession>A0A8S3V2Z0</accession>
<gene>
    <name evidence="2" type="ORF">MEDL_63741</name>
</gene>
<dbReference type="OrthoDB" id="10332745at2759"/>
<feature type="compositionally biased region" description="Basic and acidic residues" evidence="1">
    <location>
        <begin position="216"/>
        <end position="230"/>
    </location>
</feature>
<feature type="compositionally biased region" description="Basic and acidic residues" evidence="1">
    <location>
        <begin position="305"/>
        <end position="324"/>
    </location>
</feature>
<evidence type="ECO:0000256" key="1">
    <source>
        <dbReference type="SAM" id="MobiDB-lite"/>
    </source>
</evidence>
<sequence length="597" mass="68529">MLNECHRECPDYTDKMYCGSEDMNYVNIYRLDKDKPAEQKLAFKEAKQYCENAWHKLMNLNESLPQTTENNTYYWIGTFRQHVNCHESIVLPSTTARPVHVESTQDNYTQQSTTTRETTMKLDKMTTDRSIPANTSSNLPTQLSTLFAKEDSVTQYGTMSKSVKSEDHHNDLNCETDRSTIICYVKELPSPVLYDLSKIKNSALNRNEQLSNNQNVKEEHISDDTDDFKENRPVYLDPSNQKAVFHKNNLSMLHINQHIYDEAGIYSKTNLPTARQACVSGYQELNFCTDKTKDQNVQESDDDESVKYEDPWGKSTENSKENSKLKPSKKKRFSFGFRSTNFRRHDTSNTEAYEETVINHKQYVYDQPTLEKKQKRKTEPWVNYKYRPSLPVGIGGFTMSGGRGLSIAETNRSRDIETSLRKTENPPDIILHNSNTGEDMDNNIYATPQVPTSENEKTKGRGSKLLRKLTRKGIKSKLLKIPKSIKKIRRQTVATTEDEYDIPNAVGRPAANTQSLLIESNERHGLPVHYEFASSLVNTNRCSNLASEHLIESKGLKRTHRMNTKSALISPYQLAKPLPNTRETPKEKEIVYFEPVA</sequence>
<evidence type="ECO:0000313" key="2">
    <source>
        <dbReference type="EMBL" id="CAG2252135.1"/>
    </source>
</evidence>